<evidence type="ECO:0008006" key="4">
    <source>
        <dbReference type="Google" id="ProtNLM"/>
    </source>
</evidence>
<dbReference type="Pfam" id="PF18759">
    <property type="entry name" value="Plavaka"/>
    <property type="match status" value="1"/>
</dbReference>
<dbReference type="VEuPathDB" id="FungiDB:BD410DRAFT_810597"/>
<reference evidence="2 3" key="1">
    <citation type="submission" date="2018-06" db="EMBL/GenBank/DDBJ databases">
        <title>A transcriptomic atlas of mushroom development highlights an independent origin of complex multicellularity.</title>
        <authorList>
            <consortium name="DOE Joint Genome Institute"/>
            <person name="Krizsan K."/>
            <person name="Almasi E."/>
            <person name="Merenyi Z."/>
            <person name="Sahu N."/>
            <person name="Viragh M."/>
            <person name="Koszo T."/>
            <person name="Mondo S."/>
            <person name="Kiss B."/>
            <person name="Balint B."/>
            <person name="Kues U."/>
            <person name="Barry K."/>
            <person name="Hegedus J.C."/>
            <person name="Henrissat B."/>
            <person name="Johnson J."/>
            <person name="Lipzen A."/>
            <person name="Ohm R."/>
            <person name="Nagy I."/>
            <person name="Pangilinan J."/>
            <person name="Yan J."/>
            <person name="Xiong Y."/>
            <person name="Grigoriev I.V."/>
            <person name="Hibbett D.S."/>
            <person name="Nagy L.G."/>
        </authorList>
    </citation>
    <scope>NUCLEOTIDE SEQUENCE [LARGE SCALE GENOMIC DNA]</scope>
    <source>
        <strain evidence="2 3">SZMC22713</strain>
    </source>
</reference>
<feature type="compositionally biased region" description="Polar residues" evidence="1">
    <location>
        <begin position="20"/>
        <end position="31"/>
    </location>
</feature>
<evidence type="ECO:0000313" key="3">
    <source>
        <dbReference type="Proteomes" id="UP000294933"/>
    </source>
</evidence>
<dbReference type="Proteomes" id="UP000294933">
    <property type="component" value="Unassembled WGS sequence"/>
</dbReference>
<feature type="region of interest" description="Disordered" evidence="1">
    <location>
        <begin position="1"/>
        <end position="49"/>
    </location>
</feature>
<gene>
    <name evidence="2" type="ORF">BD410DRAFT_810597</name>
</gene>
<name>A0A4Y7PEG2_9AGAM</name>
<accession>A0A4Y7PEG2</accession>
<feature type="non-terminal residue" evidence="2">
    <location>
        <position position="608"/>
    </location>
</feature>
<sequence length="608" mass="68534">MPRPSTRQAAIQRLKEKLATVSQASPLSNQSSKEKTVDGSPPTRRSLRIRNIPCSNSNCSKYFSSTGCLNIHLSCNNVCRRATYGANNRTVPNPAPEPDPAESESDSDSEPTSIEHPGSVYTDNSGVHSDGSNDDTFWMHDEDVPQANQPAADDATDTEYFPGAGKIYGQLPNLFEKIDHHLHDSNERKKNPFHPFASQEEWEAADCIVRLHAPVSKTDPLLKAKFVQCSSFTFNTTKKLRTMVESLPGAPEWHDCVVKVKGGKTRSPLVFHYRDSLECYEYLFGNPLFRDHMEFVPRKVFTTNENGKRIRIYDEIMTGDRVWEIQSQVAPGETIGLMMVGSDKVHLTKFQGDKECHPIYGTNGNINMNLRSKGSQRAWMLIGLIPVAKFKDKANQGVLYNRLFHLCHDIIHARAKRHSHNPLQMADGFGNARLVRPILITDSCDGPEQSAIACTASNRSALSTAQRVEFEDPVIHPLRHGSETLAKIAEIAENVNPDDLTVFTKACKKEGLNGVVKPFWRDWKFADPCLFLAPDALHQWHKFFIDHIYAWARALLGDDEIDKRLSVLQPRVGFRHFRNGITRYSQHSGREQRDLERLLVGILHGHPK</sequence>
<evidence type="ECO:0000256" key="1">
    <source>
        <dbReference type="SAM" id="MobiDB-lite"/>
    </source>
</evidence>
<keyword evidence="3" id="KW-1185">Reference proteome</keyword>
<feature type="compositionally biased region" description="Acidic residues" evidence="1">
    <location>
        <begin position="99"/>
        <end position="109"/>
    </location>
</feature>
<feature type="region of interest" description="Disordered" evidence="1">
    <location>
        <begin position="85"/>
        <end position="140"/>
    </location>
</feature>
<dbReference type="OrthoDB" id="3232986at2759"/>
<dbReference type="EMBL" id="ML170663">
    <property type="protein sequence ID" value="TDL13388.1"/>
    <property type="molecule type" value="Genomic_DNA"/>
</dbReference>
<organism evidence="2 3">
    <name type="scientific">Rickenella mellea</name>
    <dbReference type="NCBI Taxonomy" id="50990"/>
    <lineage>
        <taxon>Eukaryota</taxon>
        <taxon>Fungi</taxon>
        <taxon>Dikarya</taxon>
        <taxon>Basidiomycota</taxon>
        <taxon>Agaricomycotina</taxon>
        <taxon>Agaricomycetes</taxon>
        <taxon>Hymenochaetales</taxon>
        <taxon>Rickenellaceae</taxon>
        <taxon>Rickenella</taxon>
    </lineage>
</organism>
<dbReference type="AlphaFoldDB" id="A0A4Y7PEG2"/>
<proteinExistence type="predicted"/>
<dbReference type="InterPro" id="IPR041078">
    <property type="entry name" value="Plavaka"/>
</dbReference>
<evidence type="ECO:0000313" key="2">
    <source>
        <dbReference type="EMBL" id="TDL13388.1"/>
    </source>
</evidence>
<protein>
    <recommendedName>
        <fullName evidence="4">C2H2-type domain-containing protein</fullName>
    </recommendedName>
</protein>